<dbReference type="Gene3D" id="3.40.50.1820">
    <property type="entry name" value="alpha/beta hydrolase"/>
    <property type="match status" value="1"/>
</dbReference>
<protein>
    <recommendedName>
        <fullName evidence="2">Alpha/beta hydrolase fold-3 domain-containing protein</fullName>
    </recommendedName>
</protein>
<accession>A0A109K0S6</accession>
<dbReference type="PANTHER" id="PTHR48081:SF33">
    <property type="entry name" value="KYNURENINE FORMAMIDASE"/>
    <property type="match status" value="1"/>
</dbReference>
<evidence type="ECO:0000256" key="1">
    <source>
        <dbReference type="ARBA" id="ARBA00022801"/>
    </source>
</evidence>
<dbReference type="SUPFAM" id="SSF53474">
    <property type="entry name" value="alpha/beta-Hydrolases"/>
    <property type="match status" value="1"/>
</dbReference>
<dbReference type="PROSITE" id="PS00122">
    <property type="entry name" value="CARBOXYLESTERASE_B_1"/>
    <property type="match status" value="1"/>
</dbReference>
<name>A0A109K0S6_9BRAD</name>
<keyword evidence="4" id="KW-1185">Reference proteome</keyword>
<evidence type="ECO:0000259" key="2">
    <source>
        <dbReference type="Pfam" id="PF07859"/>
    </source>
</evidence>
<dbReference type="Proteomes" id="UP000057737">
    <property type="component" value="Unassembled WGS sequence"/>
</dbReference>
<dbReference type="Pfam" id="PF07859">
    <property type="entry name" value="Abhydrolase_3"/>
    <property type="match status" value="1"/>
</dbReference>
<dbReference type="InterPro" id="IPR050300">
    <property type="entry name" value="GDXG_lipolytic_enzyme"/>
</dbReference>
<organism evidence="3 4">
    <name type="scientific">Bradyrhizobium macuxiense</name>
    <dbReference type="NCBI Taxonomy" id="1755647"/>
    <lineage>
        <taxon>Bacteria</taxon>
        <taxon>Pseudomonadati</taxon>
        <taxon>Pseudomonadota</taxon>
        <taxon>Alphaproteobacteria</taxon>
        <taxon>Hyphomicrobiales</taxon>
        <taxon>Nitrobacteraceae</taxon>
        <taxon>Bradyrhizobium</taxon>
    </lineage>
</organism>
<keyword evidence="1" id="KW-0378">Hydrolase</keyword>
<dbReference type="GO" id="GO:0004061">
    <property type="term" value="F:arylformamidase activity"/>
    <property type="evidence" value="ECO:0007669"/>
    <property type="project" value="TreeGrafter"/>
</dbReference>
<dbReference type="OrthoDB" id="9771666at2"/>
<dbReference type="EMBL" id="LNCU01000036">
    <property type="protein sequence ID" value="KWV58674.1"/>
    <property type="molecule type" value="Genomic_DNA"/>
</dbReference>
<gene>
    <name evidence="3" type="ORF">AS156_34485</name>
</gene>
<feature type="domain" description="Alpha/beta hydrolase fold-3" evidence="2">
    <location>
        <begin position="79"/>
        <end position="209"/>
    </location>
</feature>
<dbReference type="PANTHER" id="PTHR48081">
    <property type="entry name" value="AB HYDROLASE SUPERFAMILY PROTEIN C4A8.06C"/>
    <property type="match status" value="1"/>
</dbReference>
<dbReference type="InterPro" id="IPR013094">
    <property type="entry name" value="AB_hydrolase_3"/>
</dbReference>
<dbReference type="InterPro" id="IPR029058">
    <property type="entry name" value="AB_hydrolase_fold"/>
</dbReference>
<sequence>MSANQPFWSSLTPAEHEFQYNPQAAFPNFKDAQTGRAATNAEALTRLARRADQAYGDHPLRTVDVYPAMIGGEPAPVHVFIHGGYWRAQDKENFAFVAAPLVAAGITAVIVNYELCPASTLDGVAESAIAAVDWTRREAARFGGDPRRISLSGHSAGAHLVAECLAHDWARAGVEPAFIVGAVMISGIYDPRPVMGTSVNAEVRLAEDIAVRRDVERRQVFVKCPATLFVGGLEPWHWIEQTYRYSHHLHRSGMTPEVHTLPRWGHFDILNEFTEAGSPILNAVLARARR</sequence>
<evidence type="ECO:0000313" key="3">
    <source>
        <dbReference type="EMBL" id="KWV58674.1"/>
    </source>
</evidence>
<dbReference type="AlphaFoldDB" id="A0A109K0S6"/>
<dbReference type="RefSeq" id="WP_066503478.1">
    <property type="nucleotide sequence ID" value="NZ_LNCU01000036.1"/>
</dbReference>
<comment type="caution">
    <text evidence="3">The sequence shown here is derived from an EMBL/GenBank/DDBJ whole genome shotgun (WGS) entry which is preliminary data.</text>
</comment>
<proteinExistence type="predicted"/>
<dbReference type="InterPro" id="IPR019826">
    <property type="entry name" value="Carboxylesterase_B_AS"/>
</dbReference>
<evidence type="ECO:0000313" key="4">
    <source>
        <dbReference type="Proteomes" id="UP000057737"/>
    </source>
</evidence>
<reference evidence="3 4" key="1">
    <citation type="submission" date="2015-11" db="EMBL/GenBank/DDBJ databases">
        <title>Draft Genome Sequence of the Strain BR 10303 (Bradyrhizobium sp.) isolated from nodules of Centrolobium paraense.</title>
        <authorList>
            <person name="Zelli J.E."/>
            <person name="Simoes-Araujo J.L."/>
            <person name="Barauna A.C."/>
            <person name="Silva K."/>
        </authorList>
    </citation>
    <scope>NUCLEOTIDE SEQUENCE [LARGE SCALE GENOMIC DNA]</scope>
    <source>
        <strain evidence="3 4">BR 10303</strain>
    </source>
</reference>